<reference evidence="1" key="1">
    <citation type="submission" date="2020-02" db="EMBL/GenBank/DDBJ databases">
        <authorList>
            <person name="Meier V. D."/>
        </authorList>
    </citation>
    <scope>NUCLEOTIDE SEQUENCE</scope>
    <source>
        <strain evidence="1">AVDCRST_MAG49</strain>
    </source>
</reference>
<dbReference type="EMBL" id="CADCWG010000024">
    <property type="protein sequence ID" value="CAA9537177.1"/>
    <property type="molecule type" value="Genomic_DNA"/>
</dbReference>
<organism evidence="1">
    <name type="scientific">uncultured Thermomicrobiales bacterium</name>
    <dbReference type="NCBI Taxonomy" id="1645740"/>
    <lineage>
        <taxon>Bacteria</taxon>
        <taxon>Pseudomonadati</taxon>
        <taxon>Thermomicrobiota</taxon>
        <taxon>Thermomicrobia</taxon>
        <taxon>Thermomicrobiales</taxon>
        <taxon>environmental samples</taxon>
    </lineage>
</organism>
<name>A0A6J4U379_9BACT</name>
<sequence length="231" mass="24852">MQQGDGWRPFPLVVTVLTAIALVESMGTATATATASGQRPAATAAPTCGDGRLTVGGLPEVDATFAAELAGAQAIADAWDEESYLVALDVTCRFLDPGFTVRATYFSKARERSLFRTADGEVIALDPNVQDPRPLDVEGLSFDRLARALRSEGIEPDAMLTPSGVAVRLNVDNDDWRFGPDDLPPDHVVFHLTVEQNNEMRDLFVDAEDGTVYRYVRGTAPTSTPAPTRTP</sequence>
<evidence type="ECO:0000313" key="1">
    <source>
        <dbReference type="EMBL" id="CAA9537177.1"/>
    </source>
</evidence>
<proteinExistence type="predicted"/>
<protein>
    <recommendedName>
        <fullName evidence="2">PepSY domain-containing protein</fullName>
    </recommendedName>
</protein>
<dbReference type="AlphaFoldDB" id="A0A6J4U379"/>
<accession>A0A6J4U379</accession>
<evidence type="ECO:0008006" key="2">
    <source>
        <dbReference type="Google" id="ProtNLM"/>
    </source>
</evidence>
<gene>
    <name evidence="1" type="ORF">AVDCRST_MAG49-432</name>
</gene>